<dbReference type="KEGG" id="ptx:ABW99_00310"/>
<evidence type="ECO:0000313" key="2">
    <source>
        <dbReference type="Proteomes" id="UP000036700"/>
    </source>
</evidence>
<dbReference type="Proteomes" id="UP000036700">
    <property type="component" value="Chromosome"/>
</dbReference>
<protein>
    <submittedName>
        <fullName evidence="1">Uncharacterized protein</fullName>
    </submittedName>
</protein>
<keyword evidence="2" id="KW-1185">Reference proteome</keyword>
<name>A0A0G3ELR1_9BURK</name>
<accession>A0A0G3ELR1</accession>
<dbReference type="AlphaFoldDB" id="A0A0G3ELR1"/>
<dbReference type="EMBL" id="CP011568">
    <property type="protein sequence ID" value="AKJ66904.1"/>
    <property type="molecule type" value="Genomic_DNA"/>
</dbReference>
<reference evidence="2" key="1">
    <citation type="submission" date="2015-06" db="EMBL/GenBank/DDBJ databases">
        <authorList>
            <person name="Lim Y.L."/>
            <person name="Ee R."/>
            <person name="Yong D."/>
            <person name="How K.Y."/>
            <person name="Yin W.F."/>
            <person name="Chan K.G."/>
        </authorList>
    </citation>
    <scope>NUCLEOTIDE SEQUENCE [LARGE SCALE GENOMIC DNA]</scope>
    <source>
        <strain evidence="2">DSM 25325</strain>
    </source>
</reference>
<evidence type="ECO:0000313" key="1">
    <source>
        <dbReference type="EMBL" id="AKJ66904.1"/>
    </source>
</evidence>
<organism evidence="1 2">
    <name type="scientific">Pandoraea thiooxydans</name>
    <dbReference type="NCBI Taxonomy" id="445709"/>
    <lineage>
        <taxon>Bacteria</taxon>
        <taxon>Pseudomonadati</taxon>
        <taxon>Pseudomonadota</taxon>
        <taxon>Betaproteobacteria</taxon>
        <taxon>Burkholderiales</taxon>
        <taxon>Burkholderiaceae</taxon>
        <taxon>Pandoraea</taxon>
    </lineage>
</organism>
<dbReference type="PATRIC" id="fig|445709.3.peg.74"/>
<dbReference type="STRING" id="445709.ABW99_00310"/>
<gene>
    <name evidence="1" type="ORF">ABW99_00310</name>
</gene>
<sequence length="141" mass="13723">MAWRGAGAAWGAGDDGAGLVAGSARLVRTALGAGLGRADGLAGAGALAEGEAGAGRGAIGNSVAVITCGVTVAGAGGGKWRSNSSALACSKATITKTRMARGDTVRVRDVRLRRGGSGRLDMSAHFTTAPAFATVVVAQGR</sequence>
<proteinExistence type="predicted"/>